<organism evidence="20 21">
    <name type="scientific">Peptostreptococcus stomatis DSM 17678</name>
    <dbReference type="NCBI Taxonomy" id="596315"/>
    <lineage>
        <taxon>Bacteria</taxon>
        <taxon>Bacillati</taxon>
        <taxon>Bacillota</taxon>
        <taxon>Clostridia</taxon>
        <taxon>Peptostreptococcales</taxon>
        <taxon>Peptostreptococcaceae</taxon>
        <taxon>Peptostreptococcus</taxon>
    </lineage>
</organism>
<evidence type="ECO:0000256" key="6">
    <source>
        <dbReference type="ARBA" id="ARBA00015850"/>
    </source>
</evidence>
<dbReference type="AlphaFoldDB" id="E0E2D2"/>
<evidence type="ECO:0000256" key="17">
    <source>
        <dbReference type="ARBA" id="ARBA00048623"/>
    </source>
</evidence>
<keyword evidence="12 19" id="KW-1133">Transmembrane helix</keyword>
<keyword evidence="8 19" id="KW-0169">Cobalamin biosynthesis</keyword>
<evidence type="ECO:0000256" key="14">
    <source>
        <dbReference type="ARBA" id="ARBA00025228"/>
    </source>
</evidence>
<comment type="catalytic activity">
    <reaction evidence="18 19">
        <text>alpha-ribazole 5'-phosphate + adenosylcob(III)inamide-GDP = adenosylcob(III)alamin 5'-phosphate + GMP + H(+)</text>
        <dbReference type="Rhea" id="RHEA:23560"/>
        <dbReference type="ChEBI" id="CHEBI:15378"/>
        <dbReference type="ChEBI" id="CHEBI:57918"/>
        <dbReference type="ChEBI" id="CHEBI:58115"/>
        <dbReference type="ChEBI" id="CHEBI:60487"/>
        <dbReference type="ChEBI" id="CHEBI:60493"/>
        <dbReference type="EC" id="2.7.8.26"/>
    </reaction>
</comment>
<feature type="transmembrane region" description="Helical" evidence="19">
    <location>
        <begin position="235"/>
        <end position="255"/>
    </location>
</feature>
<feature type="transmembrane region" description="Helical" evidence="19">
    <location>
        <begin position="108"/>
        <end position="131"/>
    </location>
</feature>
<dbReference type="InterPro" id="IPR003805">
    <property type="entry name" value="CobS"/>
</dbReference>
<comment type="caution">
    <text evidence="20">The sequence shown here is derived from an EMBL/GenBank/DDBJ whole genome shotgun (WGS) entry which is preliminary data.</text>
</comment>
<dbReference type="OrthoDB" id="9794626at2"/>
<dbReference type="PANTHER" id="PTHR34148">
    <property type="entry name" value="ADENOSYLCOBINAMIDE-GDP RIBAZOLETRANSFERASE"/>
    <property type="match status" value="1"/>
</dbReference>
<dbReference type="Proteomes" id="UP000003244">
    <property type="component" value="Unassembled WGS sequence"/>
</dbReference>
<dbReference type="EC" id="2.7.8.26" evidence="5 19"/>
<feature type="transmembrane region" description="Helical" evidence="19">
    <location>
        <begin position="29"/>
        <end position="54"/>
    </location>
</feature>
<keyword evidence="21" id="KW-1185">Reference proteome</keyword>
<dbReference type="GO" id="GO:0008818">
    <property type="term" value="F:cobalamin 5'-phosphate synthase activity"/>
    <property type="evidence" value="ECO:0007669"/>
    <property type="project" value="UniProtKB-UniRule"/>
</dbReference>
<evidence type="ECO:0000313" key="20">
    <source>
        <dbReference type="EMBL" id="EFM64960.1"/>
    </source>
</evidence>
<evidence type="ECO:0000256" key="10">
    <source>
        <dbReference type="ARBA" id="ARBA00022692"/>
    </source>
</evidence>
<dbReference type="GO" id="GO:0051073">
    <property type="term" value="F:adenosylcobinamide-GDP ribazoletransferase activity"/>
    <property type="evidence" value="ECO:0007669"/>
    <property type="project" value="UniProtKB-UniRule"/>
</dbReference>
<dbReference type="GO" id="GO:0009236">
    <property type="term" value="P:cobalamin biosynthetic process"/>
    <property type="evidence" value="ECO:0007669"/>
    <property type="project" value="UniProtKB-UniRule"/>
</dbReference>
<evidence type="ECO:0000256" key="2">
    <source>
        <dbReference type="ARBA" id="ARBA00004651"/>
    </source>
</evidence>
<reference evidence="20 21" key="1">
    <citation type="submission" date="2010-08" db="EMBL/GenBank/DDBJ databases">
        <authorList>
            <person name="Harkins D.M."/>
            <person name="Madupu R."/>
            <person name="Durkin A.S."/>
            <person name="Torralba M."/>
            <person name="Methe B."/>
            <person name="Sutton G.G."/>
            <person name="Nelson K.E."/>
        </authorList>
    </citation>
    <scope>NUCLEOTIDE SEQUENCE [LARGE SCALE GENOMIC DNA]</scope>
    <source>
        <strain evidence="20 21">DSM 17678</strain>
    </source>
</reference>
<evidence type="ECO:0000313" key="21">
    <source>
        <dbReference type="Proteomes" id="UP000003244"/>
    </source>
</evidence>
<feature type="transmembrane region" description="Helical" evidence="19">
    <location>
        <begin position="137"/>
        <end position="157"/>
    </location>
</feature>
<evidence type="ECO:0000256" key="9">
    <source>
        <dbReference type="ARBA" id="ARBA00022679"/>
    </source>
</evidence>
<feature type="transmembrane region" description="Helical" evidence="19">
    <location>
        <begin position="60"/>
        <end position="78"/>
    </location>
</feature>
<evidence type="ECO:0000256" key="16">
    <source>
        <dbReference type="ARBA" id="ARBA00032853"/>
    </source>
</evidence>
<protein>
    <recommendedName>
        <fullName evidence="6 19">Adenosylcobinamide-GDP ribazoletransferase</fullName>
        <ecNumber evidence="5 19">2.7.8.26</ecNumber>
    </recommendedName>
    <alternativeName>
        <fullName evidence="16 19">Cobalamin synthase</fullName>
    </alternativeName>
    <alternativeName>
        <fullName evidence="15 19">Cobalamin-5'-phosphate synthase</fullName>
    </alternativeName>
</protein>
<comment type="cofactor">
    <cofactor evidence="1 19">
        <name>Mg(2+)</name>
        <dbReference type="ChEBI" id="CHEBI:18420"/>
    </cofactor>
</comment>
<dbReference type="NCBIfam" id="TIGR00317">
    <property type="entry name" value="cobS"/>
    <property type="match status" value="1"/>
</dbReference>
<dbReference type="eggNOG" id="COG0368">
    <property type="taxonomic scope" value="Bacteria"/>
</dbReference>
<evidence type="ECO:0000256" key="15">
    <source>
        <dbReference type="ARBA" id="ARBA00032605"/>
    </source>
</evidence>
<dbReference type="PANTHER" id="PTHR34148:SF1">
    <property type="entry name" value="ADENOSYLCOBINAMIDE-GDP RIBAZOLETRANSFERASE"/>
    <property type="match status" value="1"/>
</dbReference>
<sequence>MRFINIIQFLTRISIKKDLGYDPYIERGIVYFPLVGAIIGLILMVGYEVFSWIFSGIDNIYLVATLVLTLELVLTGGLHMDGFGDTFDGFFSYRSKDRILEIMKGPRLGTNGLLAIVVLVVLKIVLIGVFIDYNLVGYLIFMPIIGRLGGVFMTYGTRPARENGMGNMFIGKCSGKSLLLASLFSVLSAIILDYYMGLNPYNLLYLLGSIILIFILVRLLIGLSYKKVDGITGDVLGCGIELSEVVFLIYILIAMR</sequence>
<accession>E0E2D2</accession>
<dbReference type="UniPathway" id="UPA00148">
    <property type="reaction ID" value="UER00238"/>
</dbReference>
<dbReference type="EMBL" id="ADGQ01000035">
    <property type="protein sequence ID" value="EFM64960.1"/>
    <property type="molecule type" value="Genomic_DNA"/>
</dbReference>
<dbReference type="STRING" id="596315.HMPREF0634_1262"/>
<feature type="transmembrane region" description="Helical" evidence="19">
    <location>
        <begin position="178"/>
        <end position="197"/>
    </location>
</feature>
<comment type="pathway">
    <text evidence="3 19">Cofactor biosynthesis; adenosylcobalamin biosynthesis; adenosylcobalamin from cob(II)yrinate a,c-diamide: step 7/7.</text>
</comment>
<feature type="transmembrane region" description="Helical" evidence="19">
    <location>
        <begin position="203"/>
        <end position="223"/>
    </location>
</feature>
<proteinExistence type="inferred from homology"/>
<name>E0E2D2_9FIRM</name>
<dbReference type="HAMAP" id="MF_00719">
    <property type="entry name" value="CobS"/>
    <property type="match status" value="1"/>
</dbReference>
<keyword evidence="9 19" id="KW-0808">Transferase</keyword>
<keyword evidence="10 19" id="KW-0812">Transmembrane</keyword>
<dbReference type="RefSeq" id="WP_007789095.1">
    <property type="nucleotide sequence ID" value="NZ_ADGQ01000035.1"/>
</dbReference>
<dbReference type="GeneID" id="84800380"/>
<evidence type="ECO:0000256" key="18">
    <source>
        <dbReference type="ARBA" id="ARBA00049504"/>
    </source>
</evidence>
<comment type="catalytic activity">
    <reaction evidence="17 19">
        <text>alpha-ribazole + adenosylcob(III)inamide-GDP = adenosylcob(III)alamin + GMP + H(+)</text>
        <dbReference type="Rhea" id="RHEA:16049"/>
        <dbReference type="ChEBI" id="CHEBI:10329"/>
        <dbReference type="ChEBI" id="CHEBI:15378"/>
        <dbReference type="ChEBI" id="CHEBI:18408"/>
        <dbReference type="ChEBI" id="CHEBI:58115"/>
        <dbReference type="ChEBI" id="CHEBI:60487"/>
        <dbReference type="EC" id="2.7.8.26"/>
    </reaction>
</comment>
<evidence type="ECO:0000256" key="5">
    <source>
        <dbReference type="ARBA" id="ARBA00013200"/>
    </source>
</evidence>
<dbReference type="Pfam" id="PF02654">
    <property type="entry name" value="CobS"/>
    <property type="match status" value="1"/>
</dbReference>
<comment type="function">
    <text evidence="14 19">Joins adenosylcobinamide-GDP and alpha-ribazole to generate adenosylcobalamin (Ado-cobalamin). Also synthesizes adenosylcobalamin 5'-phosphate from adenosylcobinamide-GDP and alpha-ribazole 5'-phosphate.</text>
</comment>
<keyword evidence="13 19" id="KW-0472">Membrane</keyword>
<comment type="similarity">
    <text evidence="4 19">Belongs to the CobS family.</text>
</comment>
<gene>
    <name evidence="19 20" type="primary">cobS</name>
    <name evidence="20" type="ORF">HMPREF0634_1262</name>
</gene>
<keyword evidence="7 19" id="KW-1003">Cell membrane</keyword>
<dbReference type="GO" id="GO:0005886">
    <property type="term" value="C:plasma membrane"/>
    <property type="evidence" value="ECO:0007669"/>
    <property type="project" value="UniProtKB-SubCell"/>
</dbReference>
<evidence type="ECO:0000256" key="4">
    <source>
        <dbReference type="ARBA" id="ARBA00010561"/>
    </source>
</evidence>
<evidence type="ECO:0000256" key="11">
    <source>
        <dbReference type="ARBA" id="ARBA00022842"/>
    </source>
</evidence>
<evidence type="ECO:0000256" key="13">
    <source>
        <dbReference type="ARBA" id="ARBA00023136"/>
    </source>
</evidence>
<evidence type="ECO:0000256" key="12">
    <source>
        <dbReference type="ARBA" id="ARBA00022989"/>
    </source>
</evidence>
<evidence type="ECO:0000256" key="8">
    <source>
        <dbReference type="ARBA" id="ARBA00022573"/>
    </source>
</evidence>
<keyword evidence="11 19" id="KW-0460">Magnesium</keyword>
<evidence type="ECO:0000256" key="1">
    <source>
        <dbReference type="ARBA" id="ARBA00001946"/>
    </source>
</evidence>
<comment type="subcellular location">
    <subcellularLocation>
        <location evidence="2 19">Cell membrane</location>
        <topology evidence="2 19">Multi-pass membrane protein</topology>
    </subcellularLocation>
</comment>
<evidence type="ECO:0000256" key="7">
    <source>
        <dbReference type="ARBA" id="ARBA00022475"/>
    </source>
</evidence>
<evidence type="ECO:0000256" key="19">
    <source>
        <dbReference type="HAMAP-Rule" id="MF_00719"/>
    </source>
</evidence>
<evidence type="ECO:0000256" key="3">
    <source>
        <dbReference type="ARBA" id="ARBA00004663"/>
    </source>
</evidence>